<dbReference type="InterPro" id="IPR048840">
    <property type="entry name" value="PolA_pol_NTPase"/>
</dbReference>
<dbReference type="SUPFAM" id="SSF55003">
    <property type="entry name" value="PAP/Archaeal CCA-adding enzyme, C-terminal domain"/>
    <property type="match status" value="1"/>
</dbReference>
<evidence type="ECO:0000256" key="3">
    <source>
        <dbReference type="ARBA" id="ARBA00004123"/>
    </source>
</evidence>
<keyword evidence="11" id="KW-0460">Magnesium</keyword>
<accession>A0ABQ8UXM0</accession>
<dbReference type="Gene3D" id="3.30.70.590">
    <property type="entry name" value="Poly(A) polymerase predicted RNA binding domain"/>
    <property type="match status" value="1"/>
</dbReference>
<keyword evidence="12" id="KW-0539">Nucleus</keyword>
<evidence type="ECO:0000256" key="2">
    <source>
        <dbReference type="ARBA" id="ARBA00001946"/>
    </source>
</evidence>
<dbReference type="SUPFAM" id="SSF81631">
    <property type="entry name" value="PAP/OAS1 substrate-binding domain"/>
    <property type="match status" value="1"/>
</dbReference>
<reference evidence="17" key="1">
    <citation type="journal article" date="2022" name="bioRxiv">
        <title>Genomics of Preaxostyla Flagellates Illuminates Evolutionary Transitions and the Path Towards Mitochondrial Loss.</title>
        <authorList>
            <person name="Novak L.V.F."/>
            <person name="Treitli S.C."/>
            <person name="Pyrih J."/>
            <person name="Halakuc P."/>
            <person name="Pipaliya S.V."/>
            <person name="Vacek V."/>
            <person name="Brzon O."/>
            <person name="Soukal P."/>
            <person name="Eme L."/>
            <person name="Dacks J.B."/>
            <person name="Karnkowska A."/>
            <person name="Elias M."/>
            <person name="Hampl V."/>
        </authorList>
    </citation>
    <scope>NUCLEOTIDE SEQUENCE</scope>
    <source>
        <strain evidence="17">RCP-MX</strain>
    </source>
</reference>
<dbReference type="SUPFAM" id="SSF81301">
    <property type="entry name" value="Nucleotidyltransferase"/>
    <property type="match status" value="1"/>
</dbReference>
<dbReference type="Gene3D" id="1.10.1410.10">
    <property type="match status" value="1"/>
</dbReference>
<evidence type="ECO:0000256" key="4">
    <source>
        <dbReference type="ARBA" id="ARBA00010912"/>
    </source>
</evidence>
<evidence type="ECO:0000259" key="16">
    <source>
        <dbReference type="Pfam" id="PF20750"/>
    </source>
</evidence>
<evidence type="ECO:0000256" key="13">
    <source>
        <dbReference type="SAM" id="MobiDB-lite"/>
    </source>
</evidence>
<evidence type="ECO:0000256" key="1">
    <source>
        <dbReference type="ARBA" id="ARBA00001936"/>
    </source>
</evidence>
<keyword evidence="6" id="KW-0507">mRNA processing</keyword>
<evidence type="ECO:0000256" key="10">
    <source>
        <dbReference type="ARBA" id="ARBA00022840"/>
    </source>
</evidence>
<dbReference type="InterPro" id="IPR007012">
    <property type="entry name" value="PolA_pol_cen_dom"/>
</dbReference>
<dbReference type="CDD" id="cd05402">
    <property type="entry name" value="NT_PAP_TUTase"/>
    <property type="match status" value="1"/>
</dbReference>
<comment type="subcellular location">
    <subcellularLocation>
        <location evidence="3">Nucleus</location>
    </subcellularLocation>
</comment>
<keyword evidence="7" id="KW-0808">Transferase</keyword>
<feature type="domain" description="Poly(A) polymerase central" evidence="15">
    <location>
        <begin position="202"/>
        <end position="341"/>
    </location>
</feature>
<dbReference type="EC" id="2.7.7.19" evidence="5"/>
<evidence type="ECO:0000256" key="12">
    <source>
        <dbReference type="ARBA" id="ARBA00023242"/>
    </source>
</evidence>
<comment type="similarity">
    <text evidence="4">Belongs to the poly(A) polymerase family.</text>
</comment>
<dbReference type="Pfam" id="PF04926">
    <property type="entry name" value="PAP_RNA-bind"/>
    <property type="match status" value="1"/>
</dbReference>
<evidence type="ECO:0000256" key="7">
    <source>
        <dbReference type="ARBA" id="ARBA00022679"/>
    </source>
</evidence>
<keyword evidence="10" id="KW-0067">ATP-binding</keyword>
<keyword evidence="18" id="KW-1185">Reference proteome</keyword>
<evidence type="ECO:0000256" key="9">
    <source>
        <dbReference type="ARBA" id="ARBA00022741"/>
    </source>
</evidence>
<feature type="region of interest" description="Disordered" evidence="13">
    <location>
        <begin position="400"/>
        <end position="424"/>
    </location>
</feature>
<dbReference type="Pfam" id="PF20750">
    <property type="entry name" value="PAP_NTPase"/>
    <property type="match status" value="1"/>
</dbReference>
<gene>
    <name evidence="17" type="ORF">PAPYR_54</name>
</gene>
<sequence>MSQRVTIISDKPPTPLDLECTGKMVQFMQDQKLFESMEGSQLREQALAQLSDIVRAWAKKVGTEKGYTEDKGYEANARIFTFGSYRLGVHGPGGDIDTLCVGPNYLDRDTDFFVTLLEMLEEAPGVTEVQAVPEAYVPIISLHILGIDMDLSYAQLQVSNISDELDIFDDNLLRQLDEKSVRALGGVRIVNSILHLVPDMDTFRTSLRMIKFWSKRRAVQSNKLGFLGGISWALLTARICQHYPKAAPSFVVWRFFKMWSIWDWVSSPVTLCPVIDIHLGYDVWIPQGEMMSIITPNYPSINSTYNVSHSTLEIIKSELQRGLEICEAIERKEKTWADLVEPVDFFGNYVHFLEVSFSACGEVEHRKWIGFSESRLRFLVMNLERRPGIQYVHPWPKGFDHPPPTASAGASTTTTTTTPVATSSPSATKMTTSYYLGLRISAEALQVAGGVLDIQPAVDDWSLKRLALMGRTPTMTVDCQICRRGIPGSDADPTTSLTALRPCPATQPPPGQLVPSLGPPTTALGPAAPGLRPLVPRPIRLGHAALGQFLLAHLS</sequence>
<evidence type="ECO:0000256" key="6">
    <source>
        <dbReference type="ARBA" id="ARBA00022664"/>
    </source>
</evidence>
<keyword evidence="8" id="KW-0479">Metal-binding</keyword>
<dbReference type="InterPro" id="IPR007010">
    <property type="entry name" value="PolA_pol_RNA-bd_dom"/>
</dbReference>
<dbReference type="InterPro" id="IPR011068">
    <property type="entry name" value="NuclTrfase_I-like_C"/>
</dbReference>
<dbReference type="Gene3D" id="3.30.460.10">
    <property type="entry name" value="Beta Polymerase, domain 2"/>
    <property type="match status" value="1"/>
</dbReference>
<evidence type="ECO:0000313" key="17">
    <source>
        <dbReference type="EMBL" id="KAJ4462856.1"/>
    </source>
</evidence>
<evidence type="ECO:0000313" key="18">
    <source>
        <dbReference type="Proteomes" id="UP001141327"/>
    </source>
</evidence>
<comment type="cofactor">
    <cofactor evidence="1">
        <name>Mn(2+)</name>
        <dbReference type="ChEBI" id="CHEBI:29035"/>
    </cofactor>
</comment>
<dbReference type="PANTHER" id="PTHR10682:SF10">
    <property type="entry name" value="POLYNUCLEOTIDE ADENYLYLTRANSFERASE"/>
    <property type="match status" value="1"/>
</dbReference>
<proteinExistence type="inferred from homology"/>
<feature type="domain" description="Poly(A) polymerase RNA-binding" evidence="14">
    <location>
        <begin position="344"/>
        <end position="462"/>
    </location>
</feature>
<feature type="domain" description="Poly(A) polymerase nucleotidyltransferase" evidence="16">
    <location>
        <begin position="8"/>
        <end position="197"/>
    </location>
</feature>
<evidence type="ECO:0000259" key="15">
    <source>
        <dbReference type="Pfam" id="PF04928"/>
    </source>
</evidence>
<name>A0ABQ8UXM0_9EUKA</name>
<dbReference type="EMBL" id="JAPMOS010000001">
    <property type="protein sequence ID" value="KAJ4462856.1"/>
    <property type="molecule type" value="Genomic_DNA"/>
</dbReference>
<comment type="cofactor">
    <cofactor evidence="2">
        <name>Mg(2+)</name>
        <dbReference type="ChEBI" id="CHEBI:18420"/>
    </cofactor>
</comment>
<feature type="compositionally biased region" description="Low complexity" evidence="13">
    <location>
        <begin position="406"/>
        <end position="424"/>
    </location>
</feature>
<dbReference type="PANTHER" id="PTHR10682">
    <property type="entry name" value="POLY A POLYMERASE"/>
    <property type="match status" value="1"/>
</dbReference>
<evidence type="ECO:0000256" key="8">
    <source>
        <dbReference type="ARBA" id="ARBA00022723"/>
    </source>
</evidence>
<keyword evidence="9" id="KW-0547">Nucleotide-binding</keyword>
<evidence type="ECO:0000256" key="5">
    <source>
        <dbReference type="ARBA" id="ARBA00012388"/>
    </source>
</evidence>
<dbReference type="Pfam" id="PF04928">
    <property type="entry name" value="PAP_central"/>
    <property type="match status" value="1"/>
</dbReference>
<evidence type="ECO:0000259" key="14">
    <source>
        <dbReference type="Pfam" id="PF04926"/>
    </source>
</evidence>
<protein>
    <recommendedName>
        <fullName evidence="5">polynucleotide adenylyltransferase</fullName>
        <ecNumber evidence="5">2.7.7.19</ecNumber>
    </recommendedName>
</protein>
<dbReference type="InterPro" id="IPR043519">
    <property type="entry name" value="NT_sf"/>
</dbReference>
<dbReference type="Proteomes" id="UP001141327">
    <property type="component" value="Unassembled WGS sequence"/>
</dbReference>
<comment type="caution">
    <text evidence="17">The sequence shown here is derived from an EMBL/GenBank/DDBJ whole genome shotgun (WGS) entry which is preliminary data.</text>
</comment>
<organism evidence="17 18">
    <name type="scientific">Paratrimastix pyriformis</name>
    <dbReference type="NCBI Taxonomy" id="342808"/>
    <lineage>
        <taxon>Eukaryota</taxon>
        <taxon>Metamonada</taxon>
        <taxon>Preaxostyla</taxon>
        <taxon>Paratrimastigidae</taxon>
        <taxon>Paratrimastix</taxon>
    </lineage>
</organism>
<evidence type="ECO:0000256" key="11">
    <source>
        <dbReference type="ARBA" id="ARBA00022842"/>
    </source>
</evidence>